<dbReference type="AlphaFoldDB" id="A0A1E7JZ58"/>
<protein>
    <submittedName>
        <fullName evidence="2">Uncharacterized protein</fullName>
    </submittedName>
</protein>
<dbReference type="EMBL" id="LJGU01000133">
    <property type="protein sequence ID" value="OEU96895.1"/>
    <property type="molecule type" value="Genomic_DNA"/>
</dbReference>
<evidence type="ECO:0000313" key="3">
    <source>
        <dbReference type="Proteomes" id="UP000176101"/>
    </source>
</evidence>
<reference evidence="2 3" key="1">
    <citation type="journal article" date="2016" name="Front. Microbiol.">
        <title>Comparative Genomics Analysis of Streptomyces Species Reveals Their Adaptation to the Marine Environment and Their Diversity at the Genomic Level.</title>
        <authorList>
            <person name="Tian X."/>
            <person name="Zhang Z."/>
            <person name="Yang T."/>
            <person name="Chen M."/>
            <person name="Li J."/>
            <person name="Chen F."/>
            <person name="Yang J."/>
            <person name="Li W."/>
            <person name="Zhang B."/>
            <person name="Zhang Z."/>
            <person name="Wu J."/>
            <person name="Zhang C."/>
            <person name="Long L."/>
            <person name="Xiao J."/>
        </authorList>
    </citation>
    <scope>NUCLEOTIDE SEQUENCE [LARGE SCALE GENOMIC DNA]</scope>
    <source>
        <strain evidence="2 3">SCSIO 02100</strain>
    </source>
</reference>
<dbReference type="PATRIC" id="fig|1075402.3.peg.4809"/>
<proteinExistence type="predicted"/>
<organism evidence="2 3">
    <name type="scientific">Streptomyces oceani</name>
    <dbReference type="NCBI Taxonomy" id="1075402"/>
    <lineage>
        <taxon>Bacteria</taxon>
        <taxon>Bacillati</taxon>
        <taxon>Actinomycetota</taxon>
        <taxon>Actinomycetes</taxon>
        <taxon>Kitasatosporales</taxon>
        <taxon>Streptomycetaceae</taxon>
        <taxon>Streptomyces</taxon>
    </lineage>
</organism>
<dbReference type="OrthoDB" id="4774153at2"/>
<comment type="caution">
    <text evidence="2">The sequence shown here is derived from an EMBL/GenBank/DDBJ whole genome shotgun (WGS) entry which is preliminary data.</text>
</comment>
<evidence type="ECO:0000313" key="2">
    <source>
        <dbReference type="EMBL" id="OEU96895.1"/>
    </source>
</evidence>
<feature type="region of interest" description="Disordered" evidence="1">
    <location>
        <begin position="1"/>
        <end position="25"/>
    </location>
</feature>
<keyword evidence="3" id="KW-1185">Reference proteome</keyword>
<name>A0A1E7JZ58_9ACTN</name>
<accession>A0A1E7JZ58</accession>
<dbReference type="STRING" id="1075402.AN216_18245"/>
<evidence type="ECO:0000256" key="1">
    <source>
        <dbReference type="SAM" id="MobiDB-lite"/>
    </source>
</evidence>
<dbReference type="Proteomes" id="UP000176101">
    <property type="component" value="Unassembled WGS sequence"/>
</dbReference>
<dbReference type="RefSeq" id="WP_070197744.1">
    <property type="nucleotide sequence ID" value="NZ_LJGU01000133.1"/>
</dbReference>
<sequence length="124" mass="13086">MTDTAQAEDNGPDRPAPSGSRRDERRTVRLANRIGAFAQAHGGKAQGQIAYLGQRGVRLVLVAEDGTWGDQVAPSRAMAEQAAERAGVTLHDTLDGELAGRMRTGPYEWSRMAGIQLGGGTAGN</sequence>
<gene>
    <name evidence="2" type="ORF">AN216_18245</name>
</gene>